<organism evidence="3 4">
    <name type="scientific">OM182 bacterium</name>
    <dbReference type="NCBI Taxonomy" id="2510334"/>
    <lineage>
        <taxon>Bacteria</taxon>
        <taxon>Pseudomonadati</taxon>
        <taxon>Pseudomonadota</taxon>
        <taxon>Gammaproteobacteria</taxon>
        <taxon>OMG group</taxon>
        <taxon>OM182 clade</taxon>
    </lineage>
</organism>
<evidence type="ECO:0000256" key="2">
    <source>
        <dbReference type="ARBA" id="ARBA00023002"/>
    </source>
</evidence>
<dbReference type="InterPro" id="IPR036291">
    <property type="entry name" value="NAD(P)-bd_dom_sf"/>
</dbReference>
<accession>A0A520RZQ4</accession>
<dbReference type="Gene3D" id="3.40.50.720">
    <property type="entry name" value="NAD(P)-binding Rossmann-like Domain"/>
    <property type="match status" value="1"/>
</dbReference>
<proteinExistence type="predicted"/>
<evidence type="ECO:0000313" key="4">
    <source>
        <dbReference type="Proteomes" id="UP000316199"/>
    </source>
</evidence>
<dbReference type="AlphaFoldDB" id="A0A520RZQ4"/>
<dbReference type="EMBL" id="SHAG01000027">
    <property type="protein sequence ID" value="RZO75688.1"/>
    <property type="molecule type" value="Genomic_DNA"/>
</dbReference>
<sequence length="374" mass="39821">MENLQLKSLVTAEGYLELFLESSPVPDCAEDEVIVEVHAAPINPSDMGALFASADMSTAELLGSPDKPRIRAMIPKSMRKATAAREGKALACGNEGAGIVVATGDSQEAKALIGKTVAVLGGRMYSKYRINKAKTCLKLLDGTTPREGASCFVNPLTAIGMVETMRMEGHSALVHTAAASNLGQMLQKFCVNEGVDLVNIVRNQEHVDLLKGIGAKYVCNTSSPDFFANLTDVLAETKATIAFDALGGGKLAGDILTAMEHALSRDAATSGPYGSTTHKQVYIYGGLDRSATTFNRTFGMSWGMGGYLLGPFLQKIGRDAANKLRQKVAAEITSTFASSYTKEVSFQEFLTADALSVIDKRATGEKYLINPSQV</sequence>
<dbReference type="GO" id="GO:0016651">
    <property type="term" value="F:oxidoreductase activity, acting on NAD(P)H"/>
    <property type="evidence" value="ECO:0007669"/>
    <property type="project" value="TreeGrafter"/>
</dbReference>
<keyword evidence="1" id="KW-0521">NADP</keyword>
<dbReference type="Proteomes" id="UP000316199">
    <property type="component" value="Unassembled WGS sequence"/>
</dbReference>
<dbReference type="SUPFAM" id="SSF51735">
    <property type="entry name" value="NAD(P)-binding Rossmann-fold domains"/>
    <property type="match status" value="1"/>
</dbReference>
<name>A0A520RZQ4_9GAMM</name>
<comment type="caution">
    <text evidence="3">The sequence shown here is derived from an EMBL/GenBank/DDBJ whole genome shotgun (WGS) entry which is preliminary data.</text>
</comment>
<reference evidence="3 4" key="1">
    <citation type="submission" date="2019-02" db="EMBL/GenBank/DDBJ databases">
        <title>Prokaryotic population dynamics and viral predation in marine succession experiment using metagenomics: the confinement effect.</title>
        <authorList>
            <person name="Haro-Moreno J.M."/>
            <person name="Rodriguez-Valera F."/>
            <person name="Lopez-Perez M."/>
        </authorList>
    </citation>
    <scope>NUCLEOTIDE SEQUENCE [LARGE SCALE GENOMIC DNA]</scope>
    <source>
        <strain evidence="3">MED-G157</strain>
    </source>
</reference>
<protein>
    <submittedName>
        <fullName evidence="3">NADH oxidase</fullName>
    </submittedName>
</protein>
<dbReference type="InterPro" id="IPR011032">
    <property type="entry name" value="GroES-like_sf"/>
</dbReference>
<keyword evidence="2" id="KW-0560">Oxidoreductase</keyword>
<dbReference type="Gene3D" id="3.90.180.10">
    <property type="entry name" value="Medium-chain alcohol dehydrogenases, catalytic domain"/>
    <property type="match status" value="1"/>
</dbReference>
<evidence type="ECO:0000313" key="3">
    <source>
        <dbReference type="EMBL" id="RZO75688.1"/>
    </source>
</evidence>
<evidence type="ECO:0000256" key="1">
    <source>
        <dbReference type="ARBA" id="ARBA00022857"/>
    </source>
</evidence>
<dbReference type="CDD" id="cd08291">
    <property type="entry name" value="ETR_like_1"/>
    <property type="match status" value="1"/>
</dbReference>
<gene>
    <name evidence="3" type="ORF">EVA68_06330</name>
</gene>
<dbReference type="SUPFAM" id="SSF50129">
    <property type="entry name" value="GroES-like"/>
    <property type="match status" value="1"/>
</dbReference>
<dbReference type="PANTHER" id="PTHR48106">
    <property type="entry name" value="QUINONE OXIDOREDUCTASE PIG3-RELATED"/>
    <property type="match status" value="1"/>
</dbReference>
<dbReference type="GO" id="GO:0070402">
    <property type="term" value="F:NADPH binding"/>
    <property type="evidence" value="ECO:0007669"/>
    <property type="project" value="TreeGrafter"/>
</dbReference>
<dbReference type="PANTHER" id="PTHR48106:SF18">
    <property type="entry name" value="QUINONE OXIDOREDUCTASE PIG3"/>
    <property type="match status" value="1"/>
</dbReference>